<accession>A0A6J5EUP4</accession>
<feature type="region of interest" description="Disordered" evidence="1">
    <location>
        <begin position="76"/>
        <end position="99"/>
    </location>
</feature>
<sequence>MNALRGVEAAFALLDLDLLGEADAERVAFETKRFVARHDAAPERGGRDVAHAGAEAVMPVRGATFAAGNPAARPVCPVNRRTRNDTYGGMTGDGCNPIP</sequence>
<proteinExistence type="predicted"/>
<gene>
    <name evidence="2" type="ORF">BPA30113_06415</name>
</gene>
<evidence type="ECO:0000313" key="3">
    <source>
        <dbReference type="Proteomes" id="UP000494330"/>
    </source>
</evidence>
<dbReference type="AlphaFoldDB" id="A0A6J5EUP4"/>
<reference evidence="2 3" key="1">
    <citation type="submission" date="2019-09" db="EMBL/GenBank/DDBJ databases">
        <authorList>
            <person name="Depoorter E."/>
        </authorList>
    </citation>
    <scope>NUCLEOTIDE SEQUENCE [LARGE SCALE GENOMIC DNA]</scope>
    <source>
        <strain evidence="2">LMG 30113</strain>
    </source>
</reference>
<keyword evidence="3" id="KW-1185">Reference proteome</keyword>
<name>A0A6J5EUP4_9BURK</name>
<organism evidence="2 3">
    <name type="scientific">Burkholderia paludis</name>
    <dbReference type="NCBI Taxonomy" id="1506587"/>
    <lineage>
        <taxon>Bacteria</taxon>
        <taxon>Pseudomonadati</taxon>
        <taxon>Pseudomonadota</taxon>
        <taxon>Betaproteobacteria</taxon>
        <taxon>Burkholderiales</taxon>
        <taxon>Burkholderiaceae</taxon>
        <taxon>Burkholderia</taxon>
        <taxon>Burkholderia cepacia complex</taxon>
    </lineage>
</organism>
<dbReference type="Proteomes" id="UP000494330">
    <property type="component" value="Unassembled WGS sequence"/>
</dbReference>
<evidence type="ECO:0000256" key="1">
    <source>
        <dbReference type="SAM" id="MobiDB-lite"/>
    </source>
</evidence>
<evidence type="ECO:0000313" key="2">
    <source>
        <dbReference type="EMBL" id="VWC33174.1"/>
    </source>
</evidence>
<dbReference type="EMBL" id="CABVQD010000035">
    <property type="protein sequence ID" value="VWC33174.1"/>
    <property type="molecule type" value="Genomic_DNA"/>
</dbReference>
<protein>
    <submittedName>
        <fullName evidence="2">Uncharacterized protein</fullName>
    </submittedName>
</protein>